<gene>
    <name evidence="1" type="primary">CSON008361</name>
</gene>
<accession>A0A336LYV0</accession>
<sequence>MAATILSRTRSGFDAFCESKTLRITGMIFDGSSSSKRSVNAVFTSFGLYDSLDALSGYIGQQLEFRDMAK</sequence>
<dbReference type="EMBL" id="UFQT01000316">
    <property type="protein sequence ID" value="SSX23162.1"/>
    <property type="molecule type" value="Genomic_DNA"/>
</dbReference>
<organism evidence="1">
    <name type="scientific">Culicoides sonorensis</name>
    <name type="common">Biting midge</name>
    <dbReference type="NCBI Taxonomy" id="179676"/>
    <lineage>
        <taxon>Eukaryota</taxon>
        <taxon>Metazoa</taxon>
        <taxon>Ecdysozoa</taxon>
        <taxon>Arthropoda</taxon>
        <taxon>Hexapoda</taxon>
        <taxon>Insecta</taxon>
        <taxon>Pterygota</taxon>
        <taxon>Neoptera</taxon>
        <taxon>Endopterygota</taxon>
        <taxon>Diptera</taxon>
        <taxon>Nematocera</taxon>
        <taxon>Chironomoidea</taxon>
        <taxon>Ceratopogonidae</taxon>
        <taxon>Ceratopogoninae</taxon>
        <taxon>Culicoides</taxon>
        <taxon>Monoculicoides</taxon>
    </lineage>
</organism>
<protein>
    <submittedName>
        <fullName evidence="1">CSON008361 protein</fullName>
    </submittedName>
</protein>
<proteinExistence type="predicted"/>
<reference evidence="1" key="1">
    <citation type="submission" date="2018-07" db="EMBL/GenBank/DDBJ databases">
        <authorList>
            <person name="Quirk P.G."/>
            <person name="Krulwich T.A."/>
        </authorList>
    </citation>
    <scope>NUCLEOTIDE SEQUENCE</scope>
</reference>
<dbReference type="AlphaFoldDB" id="A0A336LYV0"/>
<name>A0A336LYV0_CULSO</name>
<evidence type="ECO:0000313" key="1">
    <source>
        <dbReference type="EMBL" id="SSX23162.1"/>
    </source>
</evidence>
<dbReference type="VEuPathDB" id="VectorBase:CSON008361"/>